<dbReference type="Gene3D" id="4.10.60.10">
    <property type="entry name" value="Zinc finger, CCHC-type"/>
    <property type="match status" value="1"/>
</dbReference>
<evidence type="ECO:0000259" key="4">
    <source>
        <dbReference type="PROSITE" id="PS50994"/>
    </source>
</evidence>
<comment type="caution">
    <text evidence="5">The sequence shown here is derived from an EMBL/GenBank/DDBJ whole genome shotgun (WGS) entry which is preliminary data.</text>
</comment>
<dbReference type="SUPFAM" id="SSF53098">
    <property type="entry name" value="Ribonuclease H-like"/>
    <property type="match status" value="1"/>
</dbReference>
<feature type="domain" description="CCHC-type" evidence="3">
    <location>
        <begin position="288"/>
        <end position="302"/>
    </location>
</feature>
<dbReference type="GO" id="GO:0003676">
    <property type="term" value="F:nucleic acid binding"/>
    <property type="evidence" value="ECO:0007669"/>
    <property type="project" value="InterPro"/>
</dbReference>
<name>A0A8T3A189_DENNO</name>
<dbReference type="Gene3D" id="3.30.420.10">
    <property type="entry name" value="Ribonuclease H-like superfamily/Ribonuclease H"/>
    <property type="match status" value="1"/>
</dbReference>
<dbReference type="InterPro" id="IPR054722">
    <property type="entry name" value="PolX-like_BBD"/>
</dbReference>
<dbReference type="Proteomes" id="UP000829196">
    <property type="component" value="Unassembled WGS sequence"/>
</dbReference>
<dbReference type="InterPro" id="IPR036397">
    <property type="entry name" value="RNaseH_sf"/>
</dbReference>
<dbReference type="PANTHER" id="PTHR35317">
    <property type="entry name" value="OS04G0629600 PROTEIN"/>
    <property type="match status" value="1"/>
</dbReference>
<dbReference type="Pfam" id="PF00098">
    <property type="entry name" value="zf-CCHC"/>
    <property type="match status" value="1"/>
</dbReference>
<evidence type="ECO:0000313" key="6">
    <source>
        <dbReference type="Proteomes" id="UP000829196"/>
    </source>
</evidence>
<dbReference type="OrthoDB" id="906313at2759"/>
<dbReference type="PANTHER" id="PTHR35317:SF28">
    <property type="entry name" value="ZINC FINGER, CCHC-TYPE, RIBONUCLEASE H-LIKE DOMAIN, GAG-PRE-INTEGRASE DOMAIN PROTEIN-RELATED"/>
    <property type="match status" value="1"/>
</dbReference>
<dbReference type="EMBL" id="JAGYWB010000019">
    <property type="protein sequence ID" value="KAI0488076.1"/>
    <property type="molecule type" value="Genomic_DNA"/>
</dbReference>
<feature type="domain" description="Integrase catalytic" evidence="4">
    <location>
        <begin position="528"/>
        <end position="578"/>
    </location>
</feature>
<dbReference type="Pfam" id="PF22936">
    <property type="entry name" value="Pol_BBD"/>
    <property type="match status" value="1"/>
</dbReference>
<dbReference type="InterPro" id="IPR025724">
    <property type="entry name" value="GAG-pre-integrase_dom"/>
</dbReference>
<dbReference type="InterPro" id="IPR012337">
    <property type="entry name" value="RNaseH-like_sf"/>
</dbReference>
<evidence type="ECO:0008006" key="7">
    <source>
        <dbReference type="Google" id="ProtNLM"/>
    </source>
</evidence>
<evidence type="ECO:0000259" key="3">
    <source>
        <dbReference type="PROSITE" id="PS50158"/>
    </source>
</evidence>
<keyword evidence="6" id="KW-1185">Reference proteome</keyword>
<feature type="region of interest" description="Disordered" evidence="2">
    <location>
        <begin position="223"/>
        <end position="282"/>
    </location>
</feature>
<gene>
    <name evidence="5" type="ORF">KFK09_027900</name>
</gene>
<protein>
    <recommendedName>
        <fullName evidence="7">Retrovirus-related Pol polyprotein from transposon TNT 1-94</fullName>
    </recommendedName>
</protein>
<evidence type="ECO:0000256" key="1">
    <source>
        <dbReference type="PROSITE-ProRule" id="PRU00047"/>
    </source>
</evidence>
<evidence type="ECO:0000256" key="2">
    <source>
        <dbReference type="SAM" id="MobiDB-lite"/>
    </source>
</evidence>
<keyword evidence="1" id="KW-0479">Metal-binding</keyword>
<keyword evidence="1" id="KW-0863">Zinc-finger</keyword>
<dbReference type="GO" id="GO:0015074">
    <property type="term" value="P:DNA integration"/>
    <property type="evidence" value="ECO:0007669"/>
    <property type="project" value="InterPro"/>
</dbReference>
<sequence length="578" mass="65867">MASNGMIPFQVPTLNNSNYDNWSIKMKALLGAQDVWEMIEKGYNEPQDESSLSQAQKDSLRDSRKRDKKALYLIFQGLDDDSFEKISDAKSAKEAWEKLQTSYKGAEQVKMVRLQTLRGEFEALHMKEVEVISDYFTRVLAISNQLKRNGEKLEDVRIMEKILRSLDSKFDHIVAIIEETKDLEAMTIEQLLGSLQAYEEKKKKKQVITEQLLKTQINSAKEEGLEYGRSQQGRGRGRGQGRGHGRGRGWSSNNGKNDNTNFGQGGSSTRGRGRGKPRPRYDKSQVMCYNCQKFGHYAAECRTPNNNKVEEKANYMEERSQQDGTLLLAYKENEKGGDNTWYLDTGASNHMCGRKSMFVELDESVNGNVSFGDESKVAVKGKGNILIRLKNGKHQFISNVFYVPNMKSNILSLGQLLEKGYDIHLKDKNLSIRDNMSNLIANIPMSRNRMFLLNIQNDIAKCLKACYKDPSWLWHLRFGHLNFGGLELLSKKKMVRGLPCIKHPDQLCEGCLLGKQFRKSFPKESNSRAQKPLELIHTDVCGPIKPSSLGKSNYFLLFIDDFSRKSWVYFLKQKIGGL</sequence>
<feature type="compositionally biased region" description="Basic residues" evidence="2">
    <location>
        <begin position="235"/>
        <end position="247"/>
    </location>
</feature>
<feature type="compositionally biased region" description="Polar residues" evidence="2">
    <location>
        <begin position="250"/>
        <end position="262"/>
    </location>
</feature>
<organism evidence="5 6">
    <name type="scientific">Dendrobium nobile</name>
    <name type="common">Orchid</name>
    <dbReference type="NCBI Taxonomy" id="94219"/>
    <lineage>
        <taxon>Eukaryota</taxon>
        <taxon>Viridiplantae</taxon>
        <taxon>Streptophyta</taxon>
        <taxon>Embryophyta</taxon>
        <taxon>Tracheophyta</taxon>
        <taxon>Spermatophyta</taxon>
        <taxon>Magnoliopsida</taxon>
        <taxon>Liliopsida</taxon>
        <taxon>Asparagales</taxon>
        <taxon>Orchidaceae</taxon>
        <taxon>Epidendroideae</taxon>
        <taxon>Malaxideae</taxon>
        <taxon>Dendrobiinae</taxon>
        <taxon>Dendrobium</taxon>
    </lineage>
</organism>
<dbReference type="InterPro" id="IPR001878">
    <property type="entry name" value="Znf_CCHC"/>
</dbReference>
<accession>A0A8T3A189</accession>
<evidence type="ECO:0000313" key="5">
    <source>
        <dbReference type="EMBL" id="KAI0488076.1"/>
    </source>
</evidence>
<dbReference type="Pfam" id="PF13976">
    <property type="entry name" value="gag_pre-integrs"/>
    <property type="match status" value="1"/>
</dbReference>
<dbReference type="PROSITE" id="PS50158">
    <property type="entry name" value="ZF_CCHC"/>
    <property type="match status" value="1"/>
</dbReference>
<dbReference type="AlphaFoldDB" id="A0A8T3A189"/>
<keyword evidence="1" id="KW-0862">Zinc</keyword>
<dbReference type="Pfam" id="PF14223">
    <property type="entry name" value="Retrotran_gag_2"/>
    <property type="match status" value="1"/>
</dbReference>
<dbReference type="SMART" id="SM00343">
    <property type="entry name" value="ZnF_C2HC"/>
    <property type="match status" value="1"/>
</dbReference>
<reference evidence="5" key="1">
    <citation type="journal article" date="2022" name="Front. Genet.">
        <title>Chromosome-Scale Assembly of the Dendrobium nobile Genome Provides Insights Into the Molecular Mechanism of the Biosynthesis of the Medicinal Active Ingredient of Dendrobium.</title>
        <authorList>
            <person name="Xu Q."/>
            <person name="Niu S.-C."/>
            <person name="Li K.-L."/>
            <person name="Zheng P.-J."/>
            <person name="Zhang X.-J."/>
            <person name="Jia Y."/>
            <person name="Liu Y."/>
            <person name="Niu Y.-X."/>
            <person name="Yu L.-H."/>
            <person name="Chen D.-F."/>
            <person name="Zhang G.-Q."/>
        </authorList>
    </citation>
    <scope>NUCLEOTIDE SEQUENCE</scope>
    <source>
        <tissue evidence="5">Leaf</tissue>
    </source>
</reference>
<proteinExistence type="predicted"/>
<dbReference type="GO" id="GO:0008270">
    <property type="term" value="F:zinc ion binding"/>
    <property type="evidence" value="ECO:0007669"/>
    <property type="project" value="UniProtKB-KW"/>
</dbReference>
<dbReference type="SUPFAM" id="SSF57756">
    <property type="entry name" value="Retrovirus zinc finger-like domains"/>
    <property type="match status" value="1"/>
</dbReference>
<dbReference type="PROSITE" id="PS50994">
    <property type="entry name" value="INTEGRASE"/>
    <property type="match status" value="1"/>
</dbReference>
<dbReference type="InterPro" id="IPR036875">
    <property type="entry name" value="Znf_CCHC_sf"/>
</dbReference>
<dbReference type="InterPro" id="IPR001584">
    <property type="entry name" value="Integrase_cat-core"/>
</dbReference>